<protein>
    <submittedName>
        <fullName evidence="2">Uncharacterized protein</fullName>
    </submittedName>
</protein>
<evidence type="ECO:0000256" key="1">
    <source>
        <dbReference type="SAM" id="Phobius"/>
    </source>
</evidence>
<dbReference type="EMBL" id="JACHNY010000006">
    <property type="protein sequence ID" value="MBB4618787.1"/>
    <property type="molecule type" value="Genomic_DNA"/>
</dbReference>
<keyword evidence="1" id="KW-0472">Membrane</keyword>
<feature type="transmembrane region" description="Helical" evidence="1">
    <location>
        <begin position="63"/>
        <end position="84"/>
    </location>
</feature>
<keyword evidence="1" id="KW-1133">Transmembrane helix</keyword>
<evidence type="ECO:0000313" key="3">
    <source>
        <dbReference type="Proteomes" id="UP000574769"/>
    </source>
</evidence>
<accession>A0A7W7AKL9</accession>
<comment type="caution">
    <text evidence="2">The sequence shown here is derived from an EMBL/GenBank/DDBJ whole genome shotgun (WGS) entry which is preliminary data.</text>
</comment>
<dbReference type="AlphaFoldDB" id="A0A7W7AKL9"/>
<keyword evidence="1" id="KW-0812">Transmembrane</keyword>
<gene>
    <name evidence="2" type="ORF">GGQ96_002933</name>
</gene>
<organism evidence="2 3">
    <name type="scientific">Sphingomonas abaci</name>
    <dbReference type="NCBI Taxonomy" id="237611"/>
    <lineage>
        <taxon>Bacteria</taxon>
        <taxon>Pseudomonadati</taxon>
        <taxon>Pseudomonadota</taxon>
        <taxon>Alphaproteobacteria</taxon>
        <taxon>Sphingomonadales</taxon>
        <taxon>Sphingomonadaceae</taxon>
        <taxon>Sphingomonas</taxon>
    </lineage>
</organism>
<keyword evidence="3" id="KW-1185">Reference proteome</keyword>
<dbReference type="RefSeq" id="WP_184115997.1">
    <property type="nucleotide sequence ID" value="NZ_JACHNY010000006.1"/>
</dbReference>
<feature type="transmembrane region" description="Helical" evidence="1">
    <location>
        <begin position="38"/>
        <end position="57"/>
    </location>
</feature>
<dbReference type="Proteomes" id="UP000574769">
    <property type="component" value="Unassembled WGS sequence"/>
</dbReference>
<reference evidence="2 3" key="1">
    <citation type="submission" date="2020-08" db="EMBL/GenBank/DDBJ databases">
        <title>Genomic Encyclopedia of Type Strains, Phase IV (KMG-IV): sequencing the most valuable type-strain genomes for metagenomic binning, comparative biology and taxonomic classification.</title>
        <authorList>
            <person name="Goeker M."/>
        </authorList>
    </citation>
    <scope>NUCLEOTIDE SEQUENCE [LARGE SCALE GENOMIC DNA]</scope>
    <source>
        <strain evidence="2 3">DSM 15867</strain>
    </source>
</reference>
<evidence type="ECO:0000313" key="2">
    <source>
        <dbReference type="EMBL" id="MBB4618787.1"/>
    </source>
</evidence>
<name>A0A7W7AKL9_9SPHN</name>
<feature type="transmembrane region" description="Helical" evidence="1">
    <location>
        <begin position="6"/>
        <end position="26"/>
    </location>
</feature>
<feature type="transmembrane region" description="Helical" evidence="1">
    <location>
        <begin position="96"/>
        <end position="118"/>
    </location>
</feature>
<sequence>MVLLHILWPGFALVALMLGLWSALLVRRTRGMGGFEAPGAFLPPLLVLALIPLLMLARQAGVAQVLLAWILVCLRVGHALAWLREGDGRRVWRLDLASLAIVAAMWIGFLVDFVRAALVYQRAIAALLAA</sequence>
<proteinExistence type="predicted"/>